<comment type="similarity">
    <text evidence="1">Belongs to the archaeosine synthase type 1 family.</text>
</comment>
<evidence type="ECO:0000259" key="3">
    <source>
        <dbReference type="SMART" id="SM00359"/>
    </source>
</evidence>
<evidence type="ECO:0000313" key="5">
    <source>
        <dbReference type="Proteomes" id="UP000245577"/>
    </source>
</evidence>
<dbReference type="EMBL" id="MZGU01000006">
    <property type="protein sequence ID" value="PWB85020.1"/>
    <property type="molecule type" value="Genomic_DNA"/>
</dbReference>
<dbReference type="AlphaFoldDB" id="A0A2U1S5Z6"/>
<dbReference type="OrthoDB" id="115061at2157"/>
<feature type="domain" description="PUA" evidence="3">
    <location>
        <begin position="234"/>
        <end position="302"/>
    </location>
</feature>
<accession>A0A2U1S5Z6</accession>
<dbReference type="InterPro" id="IPR038250">
    <property type="entry name" value="TGT_C2_sf"/>
</dbReference>
<comment type="caution">
    <text evidence="4">The sequence shown here is derived from an EMBL/GenBank/DDBJ whole genome shotgun (WGS) entry which is preliminary data.</text>
</comment>
<dbReference type="Pfam" id="PF14810">
    <property type="entry name" value="TGT_C2"/>
    <property type="match status" value="1"/>
</dbReference>
<dbReference type="InterPro" id="IPR015947">
    <property type="entry name" value="PUA-like_sf"/>
</dbReference>
<dbReference type="Gene3D" id="3.40.50.10630">
    <property type="entry name" value="Uracil-DNA glycosylase-like"/>
    <property type="match status" value="1"/>
</dbReference>
<dbReference type="SMART" id="SM00359">
    <property type="entry name" value="PUA"/>
    <property type="match status" value="1"/>
</dbReference>
<protein>
    <submittedName>
        <fullName evidence="4">PUA domain protein</fullName>
    </submittedName>
</protein>
<sequence length="303" mass="34368">MKVICSSEESLYRPEAVRWRERMQLMKPIGDTVVLLPCSMKKPYSNSKSHMKFRKVTRSFQELIITSPFGICPRELEETFPIQSYDVAVTGNWSQDEIDESGKILKEYVKGKTVVAHVSGGYEEVCRQYLDDCIYTCVDGKPTSPDSIYNLRMELKNHPKINRRQKVLNKLKSIAVYQWGEKASEFIPEDVKTKGQFHKKILSGNKQLAMLNMHQGLYTLNLEGGRVLKDLGINIVNIDFDLKTNTVFAPGIESADHNIIPQDEVVVVRGDEVVGVGKAVMTGREMEECDNGIGVKLKHRVKN</sequence>
<name>A0A2U1S5Z6_9EURY</name>
<dbReference type="InterPro" id="IPR004521">
    <property type="entry name" value="Uncharacterised_CHP00451"/>
</dbReference>
<dbReference type="RefSeq" id="WP_116670116.1">
    <property type="nucleotide sequence ID" value="NZ_CASEFK010000002.1"/>
</dbReference>
<organism evidence="4 5">
    <name type="scientific">Methanobrevibacter woesei</name>
    <dbReference type="NCBI Taxonomy" id="190976"/>
    <lineage>
        <taxon>Archaea</taxon>
        <taxon>Methanobacteriati</taxon>
        <taxon>Methanobacteriota</taxon>
        <taxon>Methanomada group</taxon>
        <taxon>Methanobacteria</taxon>
        <taxon>Methanobacteriales</taxon>
        <taxon>Methanobacteriaceae</taxon>
        <taxon>Methanobrevibacter</taxon>
    </lineage>
</organism>
<dbReference type="SUPFAM" id="SSF52141">
    <property type="entry name" value="Uracil-DNA glycosylase-like"/>
    <property type="match status" value="1"/>
</dbReference>
<dbReference type="SUPFAM" id="SSF88697">
    <property type="entry name" value="PUA domain-like"/>
    <property type="match status" value="1"/>
</dbReference>
<dbReference type="InterPro" id="IPR040777">
    <property type="entry name" value="DUF5591"/>
</dbReference>
<evidence type="ECO:0000256" key="1">
    <source>
        <dbReference type="ARBA" id="ARBA00008906"/>
    </source>
</evidence>
<dbReference type="InterPro" id="IPR029402">
    <property type="entry name" value="TGT_C2"/>
</dbReference>
<dbReference type="Gene3D" id="2.30.130.10">
    <property type="entry name" value="PUA domain"/>
    <property type="match status" value="1"/>
</dbReference>
<dbReference type="GO" id="GO:0008033">
    <property type="term" value="P:tRNA processing"/>
    <property type="evidence" value="ECO:0007669"/>
    <property type="project" value="UniProtKB-KW"/>
</dbReference>
<dbReference type="Proteomes" id="UP000245577">
    <property type="component" value="Unassembled WGS sequence"/>
</dbReference>
<dbReference type="Pfam" id="PF17884">
    <property type="entry name" value="DUF5591"/>
    <property type="match status" value="1"/>
</dbReference>
<dbReference type="NCBIfam" id="TIGR00451">
    <property type="entry name" value="unchar_dom_2"/>
    <property type="match status" value="1"/>
</dbReference>
<keyword evidence="5" id="KW-1185">Reference proteome</keyword>
<keyword evidence="2" id="KW-0819">tRNA processing</keyword>
<dbReference type="InterPro" id="IPR002478">
    <property type="entry name" value="PUA"/>
</dbReference>
<evidence type="ECO:0000256" key="2">
    <source>
        <dbReference type="ARBA" id="ARBA00022694"/>
    </source>
</evidence>
<dbReference type="InterPro" id="IPR036895">
    <property type="entry name" value="Uracil-DNA_glycosylase-like_sf"/>
</dbReference>
<dbReference type="GO" id="GO:0003723">
    <property type="term" value="F:RNA binding"/>
    <property type="evidence" value="ECO:0007669"/>
    <property type="project" value="InterPro"/>
</dbReference>
<gene>
    <name evidence="4" type="ORF">MBBWO_13330</name>
</gene>
<dbReference type="InterPro" id="IPR036974">
    <property type="entry name" value="PUA_sf"/>
</dbReference>
<dbReference type="PROSITE" id="PS50890">
    <property type="entry name" value="PUA"/>
    <property type="match status" value="1"/>
</dbReference>
<dbReference type="Gene3D" id="3.10.450.90">
    <property type="entry name" value="ArcTGT, C2 domain"/>
    <property type="match status" value="1"/>
</dbReference>
<proteinExistence type="inferred from homology"/>
<reference evidence="4 5" key="1">
    <citation type="submission" date="2017-03" db="EMBL/GenBank/DDBJ databases">
        <title>Genome sequence of Methanobrevibacter wosei.</title>
        <authorList>
            <person name="Poehlein A."/>
            <person name="Seedorf H."/>
            <person name="Daniel R."/>
        </authorList>
    </citation>
    <scope>NUCLEOTIDE SEQUENCE [LARGE SCALE GENOMIC DNA]</scope>
    <source>
        <strain evidence="4 5">DSM 11979</strain>
    </source>
</reference>
<evidence type="ECO:0000313" key="4">
    <source>
        <dbReference type="EMBL" id="PWB85020.1"/>
    </source>
</evidence>
<dbReference type="Pfam" id="PF01472">
    <property type="entry name" value="PUA"/>
    <property type="match status" value="1"/>
</dbReference>